<dbReference type="OrthoDB" id="9811934at2"/>
<sequence length="1254" mass="134461">MIKKLHTFTEQSTFTIYLFLQIFLGFIWFNTSAQEVAEVWSQRFDAQGPGNETVQASVLDESGNLYLTGTSYTADTQHNSEIVTAKYAPSGELLWTKRFVMPYDTNTVVFSEEARAIALDEAGGVYVTGLLRNSSSYRNGSILTFKLDAANGEQTWHAVHGPGGYGTTVLMEPAALAVDKNGGVYVTGKANNSTVASGYDYITLKYNTANGAKIWEQTYNGARNFNDEARSIAVDDQGGVYVTGTSLVDIDMWGSRYAYVTLKYNASDGTQVWRAQYAEGVGVLNDPKAIVLDGMGGVYVAGTSQGDGKDFATVKYAEATGAQLWAARYSRSMGDDEVSDLAVDGAGGVYVTGRSAGTSTLTDFTTVRYQAQDGQQAWVKHYADSQGRTSIARTLAVGERGEVYVTGQSYGHNSIASLVTLAYHSADGAEKWRVEQSDLSSPGDRSIVLAGTSGQVYTVGSAYKTAMRDSDYIISQYSAAEGTQLWTTRFEGLSSTKDAGSAVVVDAAGYTYVAGNTYSLGKQTGGVVVKYAPSGEQLWVRQYDEEKVERFDAIALDNAGGVYVAGTTNQYDYLTMKLQAEDGGIAWLATYDGGAGEYDAARSVVVDAAGGVYVTGTSYSHGTGRDYATIKYNAVDGAPEWVARYDGQNADDEATAMVLDGQGSLYVTGLSHGQSFDFATIRYDVATGAQLWASRYDGSGQGDDIARAITVDAAGDICVTGEIVGADRTRDYAILKYSAADGTQRWVTFYEGNGGGDYPCAIAADKKAGIYVTGYSALDRTNSSFAFATLKMNAEDGTVAWLSSYGVKYKEARAEALELDKAGNVYVAGSWAGAGGPGRGSVGVLFKYSGKDGAELWQMATKGYEDDFFAMTLDAQENIIATGRSFSNYTDNDILTVKYSQEDLSPCNTPVQVQLYLPPSAKQVGHQVRTTADFGQFILAEDTGIRWTWGDGSTPSISYTSFGTGRITGQHTYTAAGIYPVGLDFSESCLKPENAGYEQWLPVYDPEAGFVTGAGSLTFAAAPFALAQAGGELHFNFNLRYGKKSATAPQGQMSLVLNNRERFKSSSMEWLVISGEQAVWAGEGTLNGKGRYGFIASATDAGGPGITDRGDRLRIRIWDLSRGNVLVFDNYQEGGEILDMASVVPAITKGQVLINTQVTHAANKDATEAGQLRAYPNTFSDKTTISFMLAHEQEYVLEVYNLNGTPVGRLGAGKAKAGKEVKYELKGSGLKAGIYVARLVTDTGAQSIKVILKR</sequence>
<dbReference type="EMBL" id="QBKI01000009">
    <property type="protein sequence ID" value="PTX14919.1"/>
    <property type="molecule type" value="Genomic_DNA"/>
</dbReference>
<dbReference type="Gene3D" id="2.60.40.10">
    <property type="entry name" value="Immunoglobulins"/>
    <property type="match status" value="1"/>
</dbReference>
<dbReference type="PROSITE" id="PS50093">
    <property type="entry name" value="PKD"/>
    <property type="match status" value="1"/>
</dbReference>
<dbReference type="SUPFAM" id="SSF63829">
    <property type="entry name" value="Calcium-dependent phosphotriesterase"/>
    <property type="match status" value="3"/>
</dbReference>
<dbReference type="InterPro" id="IPR011042">
    <property type="entry name" value="6-blade_b-propeller_TolB-like"/>
</dbReference>
<dbReference type="InterPro" id="IPR013783">
    <property type="entry name" value="Ig-like_fold"/>
</dbReference>
<proteinExistence type="predicted"/>
<dbReference type="InterPro" id="IPR026444">
    <property type="entry name" value="Secre_tail"/>
</dbReference>
<protein>
    <submittedName>
        <fullName evidence="3">Putative secreted protein (Por secretion system target)</fullName>
    </submittedName>
</protein>
<organism evidence="3 4">
    <name type="scientific">Pontibacter mucosus</name>
    <dbReference type="NCBI Taxonomy" id="1649266"/>
    <lineage>
        <taxon>Bacteria</taxon>
        <taxon>Pseudomonadati</taxon>
        <taxon>Bacteroidota</taxon>
        <taxon>Cytophagia</taxon>
        <taxon>Cytophagales</taxon>
        <taxon>Hymenobacteraceae</taxon>
        <taxon>Pontibacter</taxon>
    </lineage>
</organism>
<dbReference type="Gene3D" id="2.120.10.30">
    <property type="entry name" value="TolB, C-terminal domain"/>
    <property type="match status" value="2"/>
</dbReference>
<dbReference type="RefSeq" id="WP_108212935.1">
    <property type="nucleotide sequence ID" value="NZ_QBKI01000009.1"/>
</dbReference>
<evidence type="ECO:0000259" key="2">
    <source>
        <dbReference type="PROSITE" id="PS50093"/>
    </source>
</evidence>
<dbReference type="AlphaFoldDB" id="A0A2T5YDX7"/>
<dbReference type="InterPro" id="IPR035986">
    <property type="entry name" value="PKD_dom_sf"/>
</dbReference>
<dbReference type="PANTHER" id="PTHR35580">
    <property type="entry name" value="CELL SURFACE GLYCOPROTEIN (S-LAYER PROTEIN)-LIKE PROTEIN"/>
    <property type="match status" value="1"/>
</dbReference>
<feature type="transmembrane region" description="Helical" evidence="1">
    <location>
        <begin position="12"/>
        <end position="29"/>
    </location>
</feature>
<dbReference type="InterPro" id="IPR010620">
    <property type="entry name" value="SBBP_repeat"/>
</dbReference>
<dbReference type="InterPro" id="IPR052918">
    <property type="entry name" value="Motility_Chemotaxis_Reg"/>
</dbReference>
<dbReference type="InterPro" id="IPR000601">
    <property type="entry name" value="PKD_dom"/>
</dbReference>
<evidence type="ECO:0000256" key="1">
    <source>
        <dbReference type="SAM" id="Phobius"/>
    </source>
</evidence>
<keyword evidence="1" id="KW-0812">Transmembrane</keyword>
<dbReference type="SUPFAM" id="SSF49299">
    <property type="entry name" value="PKD domain"/>
    <property type="match status" value="1"/>
</dbReference>
<evidence type="ECO:0000313" key="4">
    <source>
        <dbReference type="Proteomes" id="UP000244225"/>
    </source>
</evidence>
<dbReference type="NCBIfam" id="TIGR04183">
    <property type="entry name" value="Por_Secre_tail"/>
    <property type="match status" value="1"/>
</dbReference>
<dbReference type="Gene3D" id="2.40.10.500">
    <property type="match status" value="1"/>
</dbReference>
<keyword evidence="1" id="KW-0472">Membrane</keyword>
<gene>
    <name evidence="3" type="ORF">C8N40_10916</name>
</gene>
<keyword evidence="1" id="KW-1133">Transmembrane helix</keyword>
<feature type="domain" description="PKD" evidence="2">
    <location>
        <begin position="946"/>
        <end position="988"/>
    </location>
</feature>
<reference evidence="3 4" key="1">
    <citation type="submission" date="2018-04" db="EMBL/GenBank/DDBJ databases">
        <title>Genomic Encyclopedia of Archaeal and Bacterial Type Strains, Phase II (KMG-II): from individual species to whole genera.</title>
        <authorList>
            <person name="Goeker M."/>
        </authorList>
    </citation>
    <scope>NUCLEOTIDE SEQUENCE [LARGE SCALE GENOMIC DNA]</scope>
    <source>
        <strain evidence="3 4">DSM 100162</strain>
    </source>
</reference>
<accession>A0A2T5YDX7</accession>
<dbReference type="PANTHER" id="PTHR35580:SF1">
    <property type="entry name" value="PHYTASE-LIKE DOMAIN-CONTAINING PROTEIN"/>
    <property type="match status" value="1"/>
</dbReference>
<comment type="caution">
    <text evidence="3">The sequence shown here is derived from an EMBL/GenBank/DDBJ whole genome shotgun (WGS) entry which is preliminary data.</text>
</comment>
<dbReference type="Proteomes" id="UP000244225">
    <property type="component" value="Unassembled WGS sequence"/>
</dbReference>
<dbReference type="Pfam" id="PF06739">
    <property type="entry name" value="SBBP"/>
    <property type="match status" value="1"/>
</dbReference>
<evidence type="ECO:0000313" key="3">
    <source>
        <dbReference type="EMBL" id="PTX14919.1"/>
    </source>
</evidence>
<keyword evidence="4" id="KW-1185">Reference proteome</keyword>
<name>A0A2T5YDX7_9BACT</name>